<dbReference type="RefSeq" id="WP_023398812.1">
    <property type="nucleotide sequence ID" value="NZ_AUSV01000032.1"/>
</dbReference>
<feature type="region of interest" description="Disordered" evidence="1">
    <location>
        <begin position="1"/>
        <end position="47"/>
    </location>
</feature>
<evidence type="ECO:0000313" key="2">
    <source>
        <dbReference type="EMBL" id="ESP93727.1"/>
    </source>
</evidence>
<organism evidence="2 3">
    <name type="scientific">Pseudoalteromonas luteoviolacea (strain 2ta16)</name>
    <dbReference type="NCBI Taxonomy" id="1353533"/>
    <lineage>
        <taxon>Bacteria</taxon>
        <taxon>Pseudomonadati</taxon>
        <taxon>Pseudomonadota</taxon>
        <taxon>Gammaproteobacteria</taxon>
        <taxon>Alteromonadales</taxon>
        <taxon>Pseudoalteromonadaceae</taxon>
        <taxon>Pseudoalteromonas</taxon>
    </lineage>
</organism>
<accession>V4JFE5</accession>
<reference evidence="2 3" key="1">
    <citation type="submission" date="2013-07" db="EMBL/GenBank/DDBJ databases">
        <title>Draft genome sequence of Pseudoalteromonas luteoviolacea 2ta16.</title>
        <authorList>
            <person name="Allen E.E."/>
            <person name="Azam F."/>
            <person name="Podell S."/>
        </authorList>
    </citation>
    <scope>NUCLEOTIDE SEQUENCE [LARGE SCALE GENOMIC DNA]</scope>
    <source>
        <strain evidence="2 3">2ta16</strain>
    </source>
</reference>
<dbReference type="EMBL" id="AUSV01000032">
    <property type="protein sequence ID" value="ESP93727.1"/>
    <property type="molecule type" value="Genomic_DNA"/>
</dbReference>
<proteinExistence type="predicted"/>
<dbReference type="PATRIC" id="fig|1353533.3.peg.1880"/>
<sequence>MILNTNPQNVSSYSSQYSSAKTQNTASPSTHDTQDTHSSQINHGWDTFTKKVEDDPKFAEEMAEAITFIPNKMMVNLNEAPPLTDPAAFKNWADRSVKFDKVAAQVTEQRIEIFNRMKGEGASDAEIFKEIISFNKSLPMDYQAKSGMLSVDQYA</sequence>
<feature type="compositionally biased region" description="Polar residues" evidence="1">
    <location>
        <begin position="1"/>
        <end position="10"/>
    </location>
</feature>
<name>V4JFE5_PSEL2</name>
<comment type="caution">
    <text evidence="2">The sequence shown here is derived from an EMBL/GenBank/DDBJ whole genome shotgun (WGS) entry which is preliminary data.</text>
</comment>
<evidence type="ECO:0000256" key="1">
    <source>
        <dbReference type="SAM" id="MobiDB-lite"/>
    </source>
</evidence>
<evidence type="ECO:0000313" key="3">
    <source>
        <dbReference type="Proteomes" id="UP000017820"/>
    </source>
</evidence>
<feature type="compositionally biased region" description="Polar residues" evidence="1">
    <location>
        <begin position="20"/>
        <end position="42"/>
    </location>
</feature>
<dbReference type="AlphaFoldDB" id="V4JFE5"/>
<dbReference type="GeneID" id="29920530"/>
<protein>
    <submittedName>
        <fullName evidence="2">Uncharacterized protein</fullName>
    </submittedName>
</protein>
<dbReference type="Proteomes" id="UP000017820">
    <property type="component" value="Unassembled WGS sequence"/>
</dbReference>
<gene>
    <name evidence="2" type="ORF">PL2TA16_02931</name>
</gene>